<dbReference type="Pfam" id="PF01261">
    <property type="entry name" value="AP_endonuc_2"/>
    <property type="match status" value="1"/>
</dbReference>
<sequence length="263" mass="27622">MKLGCNTVLFAGYDVGEALDNLAFAGYEYVELAAIKGMCEHLSVDQGTRGAEEVGKRVEAAGLTATAVEAATTDPERLARICELAATVGIEIVNVGSGGVSGDEESTKQAIENVARLADIAASAGCKLAVKPHVGQAIFDGATALRLTSEVDHPALGLNFDPSHLYRADEDPHEVAARWNTRILTSHFRDCASRERQVGPPPTQIPGRGTVDIPATLRALADVGYAGPLNLEVIGAAAYTLPQVTAIAAETRGYLNRCLQELG</sequence>
<dbReference type="PANTHER" id="PTHR12110:SF21">
    <property type="entry name" value="XYLOSE ISOMERASE-LIKE TIM BARREL DOMAIN-CONTAINING PROTEIN"/>
    <property type="match status" value="1"/>
</dbReference>
<name>A0A927NBX0_9ACTN</name>
<comment type="caution">
    <text evidence="2">The sequence shown here is derived from an EMBL/GenBank/DDBJ whole genome shotgun (WGS) entry which is preliminary data.</text>
</comment>
<evidence type="ECO:0000313" key="3">
    <source>
        <dbReference type="Proteomes" id="UP000638648"/>
    </source>
</evidence>
<dbReference type="EMBL" id="JADBEM010000001">
    <property type="protein sequence ID" value="MBE1611980.1"/>
    <property type="molecule type" value="Genomic_DNA"/>
</dbReference>
<protein>
    <submittedName>
        <fullName evidence="2">Sugar phosphate isomerase/epimerase</fullName>
    </submittedName>
</protein>
<dbReference type="AlphaFoldDB" id="A0A927NBX0"/>
<dbReference type="SUPFAM" id="SSF51658">
    <property type="entry name" value="Xylose isomerase-like"/>
    <property type="match status" value="1"/>
</dbReference>
<accession>A0A927NBX0</accession>
<dbReference type="GO" id="GO:0016853">
    <property type="term" value="F:isomerase activity"/>
    <property type="evidence" value="ECO:0007669"/>
    <property type="project" value="UniProtKB-KW"/>
</dbReference>
<dbReference type="Gene3D" id="3.20.20.150">
    <property type="entry name" value="Divalent-metal-dependent TIM barrel enzymes"/>
    <property type="match status" value="1"/>
</dbReference>
<gene>
    <name evidence="2" type="ORF">HEB94_008828</name>
</gene>
<evidence type="ECO:0000313" key="2">
    <source>
        <dbReference type="EMBL" id="MBE1611980.1"/>
    </source>
</evidence>
<proteinExistence type="predicted"/>
<reference evidence="2" key="1">
    <citation type="submission" date="2020-10" db="EMBL/GenBank/DDBJ databases">
        <title>Sequencing the genomes of 1000 actinobacteria strains.</title>
        <authorList>
            <person name="Klenk H.-P."/>
        </authorList>
    </citation>
    <scope>NUCLEOTIDE SEQUENCE</scope>
    <source>
        <strain evidence="2">DSM 45354</strain>
    </source>
</reference>
<organism evidence="2 3">
    <name type="scientific">Actinopolymorpha pittospori</name>
    <dbReference type="NCBI Taxonomy" id="648752"/>
    <lineage>
        <taxon>Bacteria</taxon>
        <taxon>Bacillati</taxon>
        <taxon>Actinomycetota</taxon>
        <taxon>Actinomycetes</taxon>
        <taxon>Propionibacteriales</taxon>
        <taxon>Actinopolymorphaceae</taxon>
        <taxon>Actinopolymorpha</taxon>
    </lineage>
</organism>
<evidence type="ECO:0000259" key="1">
    <source>
        <dbReference type="Pfam" id="PF01261"/>
    </source>
</evidence>
<dbReference type="RefSeq" id="WP_192755110.1">
    <property type="nucleotide sequence ID" value="NZ_BAABJL010000176.1"/>
</dbReference>
<keyword evidence="2" id="KW-0413">Isomerase</keyword>
<dbReference type="PANTHER" id="PTHR12110">
    <property type="entry name" value="HYDROXYPYRUVATE ISOMERASE"/>
    <property type="match status" value="1"/>
</dbReference>
<dbReference type="InterPro" id="IPR013022">
    <property type="entry name" value="Xyl_isomerase-like_TIM-brl"/>
</dbReference>
<feature type="domain" description="Xylose isomerase-like TIM barrel" evidence="1">
    <location>
        <begin position="20"/>
        <end position="243"/>
    </location>
</feature>
<dbReference type="InterPro" id="IPR050312">
    <property type="entry name" value="IolE/XylAMocC-like"/>
</dbReference>
<dbReference type="InterPro" id="IPR036237">
    <property type="entry name" value="Xyl_isomerase-like_sf"/>
</dbReference>
<dbReference type="Proteomes" id="UP000638648">
    <property type="component" value="Unassembled WGS sequence"/>
</dbReference>
<keyword evidence="3" id="KW-1185">Reference proteome</keyword>